<comment type="pathway">
    <text evidence="9">Cofactor biosynthesis; biotin biosynthesis; biotin from 7,8-diaminononanoate: step 1/2.</text>
</comment>
<keyword evidence="5 9" id="KW-0093">Biotin biosynthesis</keyword>
<dbReference type="InterPro" id="IPR004472">
    <property type="entry name" value="DTB_synth_BioD"/>
</dbReference>
<dbReference type="Gene3D" id="3.40.50.300">
    <property type="entry name" value="P-loop containing nucleotide triphosphate hydrolases"/>
    <property type="match status" value="1"/>
</dbReference>
<comment type="function">
    <text evidence="9">Catalyzes a mechanistically unusual reaction, the ATP-dependent insertion of CO2 between the N7 and N8 nitrogen atoms of 7,8-diaminopelargonic acid (DAPA, also called 7,8-diammoniononanoate) to form a ureido ring.</text>
</comment>
<dbReference type="PANTHER" id="PTHR43210">
    <property type="entry name" value="DETHIOBIOTIN SYNTHETASE"/>
    <property type="match status" value="1"/>
</dbReference>
<dbReference type="EC" id="6.3.3.3" evidence="9"/>
<dbReference type="OrthoDB" id="9802097at2"/>
<dbReference type="GO" id="GO:0000287">
    <property type="term" value="F:magnesium ion binding"/>
    <property type="evidence" value="ECO:0007669"/>
    <property type="project" value="UniProtKB-UniRule"/>
</dbReference>
<evidence type="ECO:0000256" key="8">
    <source>
        <dbReference type="ARBA" id="ARBA00047386"/>
    </source>
</evidence>
<dbReference type="EMBL" id="CP036268">
    <property type="protein sequence ID" value="QDT38706.1"/>
    <property type="molecule type" value="Genomic_DNA"/>
</dbReference>
<evidence type="ECO:0000256" key="2">
    <source>
        <dbReference type="ARBA" id="ARBA00022598"/>
    </source>
</evidence>
<dbReference type="HAMAP" id="MF_00336">
    <property type="entry name" value="BioD"/>
    <property type="match status" value="1"/>
</dbReference>
<feature type="binding site" evidence="9">
    <location>
        <begin position="25"/>
        <end position="30"/>
    </location>
    <ligand>
        <name>ATP</name>
        <dbReference type="ChEBI" id="CHEBI:30616"/>
    </ligand>
</feature>
<dbReference type="SUPFAM" id="SSF52540">
    <property type="entry name" value="P-loop containing nucleoside triphosphate hydrolases"/>
    <property type="match status" value="1"/>
</dbReference>
<feature type="binding site" evidence="9">
    <location>
        <position position="29"/>
    </location>
    <ligand>
        <name>Mg(2+)</name>
        <dbReference type="ChEBI" id="CHEBI:18420"/>
    </ligand>
</feature>
<dbReference type="AlphaFoldDB" id="A0A517R4A9"/>
<feature type="binding site" evidence="9">
    <location>
        <begin position="129"/>
        <end position="132"/>
    </location>
    <ligand>
        <name>ATP</name>
        <dbReference type="ChEBI" id="CHEBI:30616"/>
    </ligand>
</feature>
<keyword evidence="4 9" id="KW-0547">Nucleotide-binding</keyword>
<dbReference type="GO" id="GO:0009102">
    <property type="term" value="P:biotin biosynthetic process"/>
    <property type="evidence" value="ECO:0007669"/>
    <property type="project" value="UniProtKB-UniRule"/>
</dbReference>
<dbReference type="Pfam" id="PF13500">
    <property type="entry name" value="AAA_26"/>
    <property type="match status" value="1"/>
</dbReference>
<evidence type="ECO:0000256" key="3">
    <source>
        <dbReference type="ARBA" id="ARBA00022723"/>
    </source>
</evidence>
<comment type="subcellular location">
    <subcellularLocation>
        <location evidence="9">Cytoplasm</location>
    </subcellularLocation>
</comment>
<feature type="binding site" evidence="9">
    <location>
        <begin position="189"/>
        <end position="190"/>
    </location>
    <ligand>
        <name>ATP</name>
        <dbReference type="ChEBI" id="CHEBI:30616"/>
    </ligand>
</feature>
<feature type="binding site" evidence="9">
    <location>
        <position position="68"/>
    </location>
    <ligand>
        <name>ATP</name>
        <dbReference type="ChEBI" id="CHEBI:30616"/>
    </ligand>
</feature>
<proteinExistence type="inferred from homology"/>
<dbReference type="Proteomes" id="UP000317318">
    <property type="component" value="Chromosome"/>
</dbReference>
<comment type="similarity">
    <text evidence="9">Belongs to the dethiobiotin synthetase family.</text>
</comment>
<feature type="active site" evidence="9">
    <location>
        <position position="50"/>
    </location>
</feature>
<keyword evidence="11" id="KW-1185">Reference proteome</keyword>
<sequence length="251" mass="26460">MSVNLASEAVAKPATGLFVVGTDTDIGKTYVTCLIARQLVSAGSIVGVYKPACSGAISLPDGSQSWGDIEALYAATDGRFERSLICPQRFVAPCAPPVAAAMEGCRVDDQRLTSGCELWHDRCEILLVEGAGGLLSPVSEESTVGDVAGRIDYPLLLVAGAGLGTINHTLLTIEAIERRGLKLAGVILNEHTRCEDDQSVATNWQELAKRTNAPILGRIGHGGTEVLRDDGGSARIDWLNIVHSSGHSARE</sequence>
<evidence type="ECO:0000256" key="4">
    <source>
        <dbReference type="ARBA" id="ARBA00022741"/>
    </source>
</evidence>
<comment type="catalytic activity">
    <reaction evidence="8">
        <text>(7R,8S)-8-amino-7-(carboxyamino)nonanoate + ATP = (4R,5S)-dethiobiotin + ADP + phosphate + H(+)</text>
        <dbReference type="Rhea" id="RHEA:63684"/>
        <dbReference type="ChEBI" id="CHEBI:15378"/>
        <dbReference type="ChEBI" id="CHEBI:30616"/>
        <dbReference type="ChEBI" id="CHEBI:43474"/>
        <dbReference type="ChEBI" id="CHEBI:149470"/>
        <dbReference type="ChEBI" id="CHEBI:149473"/>
        <dbReference type="ChEBI" id="CHEBI:456216"/>
    </reaction>
</comment>
<dbReference type="CDD" id="cd03109">
    <property type="entry name" value="DTBS"/>
    <property type="match status" value="1"/>
</dbReference>
<dbReference type="GO" id="GO:0005829">
    <property type="term" value="C:cytosol"/>
    <property type="evidence" value="ECO:0007669"/>
    <property type="project" value="TreeGrafter"/>
</dbReference>
<dbReference type="PIRSF" id="PIRSF006755">
    <property type="entry name" value="DTB_synth"/>
    <property type="match status" value="1"/>
</dbReference>
<dbReference type="GO" id="GO:0004141">
    <property type="term" value="F:dethiobiotin synthase activity"/>
    <property type="evidence" value="ECO:0007669"/>
    <property type="project" value="UniProtKB-UniRule"/>
</dbReference>
<comment type="caution">
    <text evidence="9">Lacks conserved residue(s) required for the propagation of feature annotation.</text>
</comment>
<feature type="binding site" evidence="9">
    <location>
        <position position="68"/>
    </location>
    <ligand>
        <name>Mg(2+)</name>
        <dbReference type="ChEBI" id="CHEBI:18420"/>
    </ligand>
</feature>
<comment type="cofactor">
    <cofactor evidence="9">
        <name>Mg(2+)</name>
        <dbReference type="ChEBI" id="CHEBI:18420"/>
    </cofactor>
</comment>
<evidence type="ECO:0000313" key="10">
    <source>
        <dbReference type="EMBL" id="QDT38706.1"/>
    </source>
</evidence>
<keyword evidence="3 9" id="KW-0479">Metal-binding</keyword>
<protein>
    <recommendedName>
        <fullName evidence="9">ATP-dependent dethiobiotin synthetase BioD</fullName>
        <ecNumber evidence="9">6.3.3.3</ecNumber>
    </recommendedName>
    <alternativeName>
        <fullName evidence="9">DTB synthetase</fullName>
        <shortName evidence="9">DTBS</shortName>
    </alternativeName>
    <alternativeName>
        <fullName evidence="9">Dethiobiotin synthase</fullName>
    </alternativeName>
</protein>
<gene>
    <name evidence="10" type="primary">bioD1</name>
    <name evidence="9" type="synonym">bioD</name>
    <name evidence="10" type="ORF">Pan189_31020</name>
</gene>
<feature type="binding site" evidence="9">
    <location>
        <position position="54"/>
    </location>
    <ligand>
        <name>substrate</name>
    </ligand>
</feature>
<comment type="subunit">
    <text evidence="9">Homodimer.</text>
</comment>
<reference evidence="10 11" key="1">
    <citation type="submission" date="2019-02" db="EMBL/GenBank/DDBJ databases">
        <title>Deep-cultivation of Planctomycetes and their phenomic and genomic characterization uncovers novel biology.</title>
        <authorList>
            <person name="Wiegand S."/>
            <person name="Jogler M."/>
            <person name="Boedeker C."/>
            <person name="Pinto D."/>
            <person name="Vollmers J."/>
            <person name="Rivas-Marin E."/>
            <person name="Kohn T."/>
            <person name="Peeters S.H."/>
            <person name="Heuer A."/>
            <person name="Rast P."/>
            <person name="Oberbeckmann S."/>
            <person name="Bunk B."/>
            <person name="Jeske O."/>
            <person name="Meyerdierks A."/>
            <person name="Storesund J.E."/>
            <person name="Kallscheuer N."/>
            <person name="Luecker S."/>
            <person name="Lage O.M."/>
            <person name="Pohl T."/>
            <person name="Merkel B.J."/>
            <person name="Hornburger P."/>
            <person name="Mueller R.-W."/>
            <person name="Bruemmer F."/>
            <person name="Labrenz M."/>
            <person name="Spormann A.M."/>
            <person name="Op den Camp H."/>
            <person name="Overmann J."/>
            <person name="Amann R."/>
            <person name="Jetten M.S.M."/>
            <person name="Mascher T."/>
            <person name="Medema M.H."/>
            <person name="Devos D.P."/>
            <person name="Kaster A.-K."/>
            <person name="Ovreas L."/>
            <person name="Rohde M."/>
            <person name="Galperin M.Y."/>
            <person name="Jogler C."/>
        </authorList>
    </citation>
    <scope>NUCLEOTIDE SEQUENCE [LARGE SCALE GENOMIC DNA]</scope>
    <source>
        <strain evidence="10 11">Pan189</strain>
    </source>
</reference>
<dbReference type="NCBIfam" id="TIGR00347">
    <property type="entry name" value="bioD"/>
    <property type="match status" value="1"/>
</dbReference>
<keyword evidence="6 9" id="KW-0067">ATP-binding</keyword>
<evidence type="ECO:0000256" key="9">
    <source>
        <dbReference type="HAMAP-Rule" id="MF_00336"/>
    </source>
</evidence>
<name>A0A517R4A9_9PLAN</name>
<evidence type="ECO:0000256" key="7">
    <source>
        <dbReference type="ARBA" id="ARBA00022842"/>
    </source>
</evidence>
<dbReference type="GO" id="GO:0005524">
    <property type="term" value="F:ATP binding"/>
    <property type="evidence" value="ECO:0007669"/>
    <property type="project" value="UniProtKB-UniRule"/>
</dbReference>
<evidence type="ECO:0000256" key="5">
    <source>
        <dbReference type="ARBA" id="ARBA00022756"/>
    </source>
</evidence>
<dbReference type="RefSeq" id="WP_145364789.1">
    <property type="nucleotide sequence ID" value="NZ_CP036268.1"/>
</dbReference>
<evidence type="ECO:0000256" key="6">
    <source>
        <dbReference type="ARBA" id="ARBA00022840"/>
    </source>
</evidence>
<evidence type="ECO:0000313" key="11">
    <source>
        <dbReference type="Proteomes" id="UP000317318"/>
    </source>
</evidence>
<comment type="catalytic activity">
    <reaction evidence="9">
        <text>(7R,8S)-7,8-diammoniononanoate + CO2 + ATP = (4R,5S)-dethiobiotin + ADP + phosphate + 3 H(+)</text>
        <dbReference type="Rhea" id="RHEA:15805"/>
        <dbReference type="ChEBI" id="CHEBI:15378"/>
        <dbReference type="ChEBI" id="CHEBI:16526"/>
        <dbReference type="ChEBI" id="CHEBI:30616"/>
        <dbReference type="ChEBI" id="CHEBI:43474"/>
        <dbReference type="ChEBI" id="CHEBI:149469"/>
        <dbReference type="ChEBI" id="CHEBI:149473"/>
        <dbReference type="ChEBI" id="CHEBI:456216"/>
        <dbReference type="EC" id="6.3.3.3"/>
    </reaction>
</comment>
<feature type="binding site" evidence="9">
    <location>
        <position position="129"/>
    </location>
    <ligand>
        <name>Mg(2+)</name>
        <dbReference type="ChEBI" id="CHEBI:18420"/>
    </ligand>
</feature>
<evidence type="ECO:0000256" key="1">
    <source>
        <dbReference type="ARBA" id="ARBA00022490"/>
    </source>
</evidence>
<dbReference type="InterPro" id="IPR027417">
    <property type="entry name" value="P-loop_NTPase"/>
</dbReference>
<dbReference type="UniPathway" id="UPA00078">
    <property type="reaction ID" value="UER00161"/>
</dbReference>
<keyword evidence="1 9" id="KW-0963">Cytoplasm</keyword>
<organism evidence="10 11">
    <name type="scientific">Stratiformator vulcanicus</name>
    <dbReference type="NCBI Taxonomy" id="2527980"/>
    <lineage>
        <taxon>Bacteria</taxon>
        <taxon>Pseudomonadati</taxon>
        <taxon>Planctomycetota</taxon>
        <taxon>Planctomycetia</taxon>
        <taxon>Planctomycetales</taxon>
        <taxon>Planctomycetaceae</taxon>
        <taxon>Stratiformator</taxon>
    </lineage>
</organism>
<keyword evidence="2 9" id="KW-0436">Ligase</keyword>
<accession>A0A517R4A9</accession>
<dbReference type="KEGG" id="svp:Pan189_31020"/>
<keyword evidence="7 9" id="KW-0460">Magnesium</keyword>
<dbReference type="PANTHER" id="PTHR43210:SF2">
    <property type="entry name" value="ATP-DEPENDENT DETHIOBIOTIN SYNTHETASE BIOD 2"/>
    <property type="match status" value="1"/>
</dbReference>